<dbReference type="InterPro" id="IPR016181">
    <property type="entry name" value="Acyl_CoA_acyltransferase"/>
</dbReference>
<organism evidence="2 3">
    <name type="scientific">Sutcliffiella horikoshii</name>
    <dbReference type="NCBI Taxonomy" id="79883"/>
    <lineage>
        <taxon>Bacteria</taxon>
        <taxon>Bacillati</taxon>
        <taxon>Bacillota</taxon>
        <taxon>Bacilli</taxon>
        <taxon>Bacillales</taxon>
        <taxon>Bacillaceae</taxon>
        <taxon>Sutcliffiella</taxon>
    </lineage>
</organism>
<dbReference type="Gene3D" id="3.40.630.30">
    <property type="match status" value="1"/>
</dbReference>
<dbReference type="AlphaFoldDB" id="A0A5D4SZS6"/>
<comment type="caution">
    <text evidence="2">The sequence shown here is derived from an EMBL/GenBank/DDBJ whole genome shotgun (WGS) entry which is preliminary data.</text>
</comment>
<evidence type="ECO:0000313" key="3">
    <source>
        <dbReference type="Proteomes" id="UP000322524"/>
    </source>
</evidence>
<dbReference type="Pfam" id="PF00583">
    <property type="entry name" value="Acetyltransf_1"/>
    <property type="match status" value="1"/>
</dbReference>
<sequence>MNIFILDQKEITGNFLSGFKRYQETKDVYVMDNDQLLKKKDAFVDDWNEQQKQNIALHLKKTAEKGGAVICVKEDGKLLGFSVIEPDQFGTESTYLELSFIHVSADYRGQKIGEKLFRKTMEKAREMGANKLYIGAHPAVETQHFYKKMGCLPAQEIHQPIYDREPKDVQLEVSL</sequence>
<dbReference type="SUPFAM" id="SSF55729">
    <property type="entry name" value="Acyl-CoA N-acyltransferases (Nat)"/>
    <property type="match status" value="1"/>
</dbReference>
<keyword evidence="2" id="KW-0808">Transferase</keyword>
<proteinExistence type="predicted"/>
<dbReference type="Proteomes" id="UP000322524">
    <property type="component" value="Unassembled WGS sequence"/>
</dbReference>
<dbReference type="EMBL" id="VTEV01000003">
    <property type="protein sequence ID" value="TYS68907.1"/>
    <property type="molecule type" value="Genomic_DNA"/>
</dbReference>
<accession>A0A5D4SZS6</accession>
<feature type="domain" description="N-acetyltransferase" evidence="1">
    <location>
        <begin position="23"/>
        <end position="175"/>
    </location>
</feature>
<name>A0A5D4SZS6_9BACI</name>
<reference evidence="2 3" key="1">
    <citation type="submission" date="2019-08" db="EMBL/GenBank/DDBJ databases">
        <title>Bacillus genomes from the desert of Cuatro Cienegas, Coahuila.</title>
        <authorList>
            <person name="Olmedo-Alvarez G."/>
        </authorList>
    </citation>
    <scope>NUCLEOTIDE SEQUENCE [LARGE SCALE GENOMIC DNA]</scope>
    <source>
        <strain evidence="2 3">CH28_1T</strain>
    </source>
</reference>
<dbReference type="InterPro" id="IPR000182">
    <property type="entry name" value="GNAT_dom"/>
</dbReference>
<evidence type="ECO:0000313" key="2">
    <source>
        <dbReference type="EMBL" id="TYS68907.1"/>
    </source>
</evidence>
<evidence type="ECO:0000259" key="1">
    <source>
        <dbReference type="PROSITE" id="PS51186"/>
    </source>
</evidence>
<gene>
    <name evidence="2" type="ORF">FZC76_08220</name>
</gene>
<dbReference type="GO" id="GO:0016747">
    <property type="term" value="F:acyltransferase activity, transferring groups other than amino-acyl groups"/>
    <property type="evidence" value="ECO:0007669"/>
    <property type="project" value="InterPro"/>
</dbReference>
<dbReference type="RefSeq" id="WP_148987753.1">
    <property type="nucleotide sequence ID" value="NZ_VTEV01000003.1"/>
</dbReference>
<dbReference type="OrthoDB" id="8116556at2"/>
<protein>
    <submittedName>
        <fullName evidence="2">GNAT family N-acetyltransferase</fullName>
    </submittedName>
</protein>
<dbReference type="PROSITE" id="PS51186">
    <property type="entry name" value="GNAT"/>
    <property type="match status" value="1"/>
</dbReference>
<dbReference type="CDD" id="cd04301">
    <property type="entry name" value="NAT_SF"/>
    <property type="match status" value="1"/>
</dbReference>